<name>A0ABT6U8G9_9GAMM</name>
<dbReference type="InterPro" id="IPR045474">
    <property type="entry name" value="GEVED"/>
</dbReference>
<sequence>MKKKSVKAAVLAAGSISLLSAVHAADINALFNTPAGRAQMTNALLGPAEFSDVIIENLVVEHGLTDSGNVNRQQIGFFQNAGPSIGITQGILLATGSVNDIASPASFFLDQALGTSANTLLSSVVQSTATNDPVVISFDVTPERDRLNLTLVFGSEEYPDYACSQFNDAFGIFIEGGEFTTAKNMAIEPGSGTTITINNINGSTIGEPNPNGSGTCGSALFYRQNLLATPAGTDIALNGFTSPITVAEPVTPGETYRVSLIIADSVDGRYDSAAFFGFLSSTWSFDVDLSLDVEISGGFIDGTPSFEFGQEAVFELVVENQGPAGSGAVQVEFPFPSDLFNFTEAVGEGSYDAGTGLWTIGFLPANETRTIEIKGIANAPGSRALFTEIISGTGEDPNSRPGNGPRTPVEDDEATINLQVIESPEVCPTGTDITGSGLASSGSGAFLSTMYWLDWGCGTLDEFNPGDWVSKRWEFGNVEIRALLGNITAPLQPYVSGTWAGDAFQIAYSGVNPVGLANLSGTGHSFDIVWEKRVNGVQVPMDLVVVDAESTNAGEQLVMRSNGAPWELIEVSPGADISMAWELAGQQIRVAPAGSGGGSFLAVTSDVSFTSQQLIDPGIQAIGFGVPVQIDFGDLPASYPDSGGHYLRYEATAGGKPSTATPITSISQASWQPQADTPFIGAVRPSPRLGPTNSANADAHVEDEGVLLPARFVPGEQTTISIEVDEATVGSGYLQGWIDWNQDGSFNGIGEHVVINLRDNGAADTNPVNGIITVQVFVPPNAQLGNTFARFRFSSEQDIPFSDQLALDGEIEDYEINIGFEPDGATLRGMVFNDNGTGSGTAHNGLIDGSEVGVAGALVRAFAGVTAPGECNTSAPELARTVTAGDGSWQLKFDIADSGNQACILVQPAGGVFLVSEDAGTGIVDSAVADDGQMSFVVPSAITVWEDINFGVVPKSVLEPDNQGVSEPGSSINYYHRYKAQTSGVVDFSATVEAQSPNTLDWAQTLYQDLSCSQNVSVGAPITNISVVAGDEICLVLRVFVPANAPVGAFHQVQITADNALSGTARVDSAVAFDNTGVQSGRLRLDKLVRNIGPDGVSGTADDVDTVGLLSNQAKPCDVIRYSVFFANDGTMDLDEVVIYDQVPAFTELAQPISCPGTLPSGISACQVATPNGANAQGYEGGLQWQFTGQLGPGETGELSFDVRVKGLLPNTVGASCSAL</sequence>
<dbReference type="InterPro" id="IPR001434">
    <property type="entry name" value="OmcB-like_DUF11"/>
</dbReference>
<dbReference type="Pfam" id="PF18651">
    <property type="entry name" value="CshA_NR2"/>
    <property type="match status" value="1"/>
</dbReference>
<protein>
    <submittedName>
        <fullName evidence="6">CshA/CshB family fibrillar adhesin-related protein</fullName>
    </submittedName>
</protein>
<evidence type="ECO:0000313" key="6">
    <source>
        <dbReference type="EMBL" id="MDI4671510.1"/>
    </source>
</evidence>
<dbReference type="RefSeq" id="WP_175083534.1">
    <property type="nucleotide sequence ID" value="NZ_JAKUMG010000024.1"/>
</dbReference>
<comment type="caution">
    <text evidence="6">The sequence shown here is derived from an EMBL/GenBank/DDBJ whole genome shotgun (WGS) entry which is preliminary data.</text>
</comment>
<dbReference type="InterPro" id="IPR040683">
    <property type="entry name" value="CshA_NR2"/>
</dbReference>
<keyword evidence="7" id="KW-1185">Reference proteome</keyword>
<dbReference type="Pfam" id="PF20009">
    <property type="entry name" value="GEVED"/>
    <property type="match status" value="1"/>
</dbReference>
<organism evidence="6 7">
    <name type="scientific">Pseudoalteromonas shioyasakiensis</name>
    <dbReference type="NCBI Taxonomy" id="1190813"/>
    <lineage>
        <taxon>Bacteria</taxon>
        <taxon>Pseudomonadati</taxon>
        <taxon>Pseudomonadota</taxon>
        <taxon>Gammaproteobacteria</taxon>
        <taxon>Alteromonadales</taxon>
        <taxon>Pseudoalteromonadaceae</taxon>
        <taxon>Pseudoalteromonas</taxon>
    </lineage>
</organism>
<feature type="domain" description="DUF11" evidence="3">
    <location>
        <begin position="305"/>
        <end position="399"/>
    </location>
</feature>
<proteinExistence type="predicted"/>
<dbReference type="InterPro" id="IPR013783">
    <property type="entry name" value="Ig-like_fold"/>
</dbReference>
<evidence type="ECO:0000256" key="2">
    <source>
        <dbReference type="SAM" id="SignalP"/>
    </source>
</evidence>
<dbReference type="NCBIfam" id="NF038133">
    <property type="entry name" value="choice_anch_L"/>
    <property type="match status" value="1"/>
</dbReference>
<feature type="region of interest" description="Disordered" evidence="1">
    <location>
        <begin position="391"/>
        <end position="410"/>
    </location>
</feature>
<dbReference type="Gene3D" id="2.60.40.10">
    <property type="entry name" value="Immunoglobulins"/>
    <property type="match status" value="1"/>
</dbReference>
<keyword evidence="2" id="KW-0732">Signal</keyword>
<evidence type="ECO:0000259" key="5">
    <source>
        <dbReference type="Pfam" id="PF20009"/>
    </source>
</evidence>
<evidence type="ECO:0000259" key="3">
    <source>
        <dbReference type="Pfam" id="PF01345"/>
    </source>
</evidence>
<feature type="signal peptide" evidence="2">
    <location>
        <begin position="1"/>
        <end position="24"/>
    </location>
</feature>
<accession>A0ABT6U8G9</accession>
<evidence type="ECO:0000313" key="7">
    <source>
        <dbReference type="Proteomes" id="UP001156974"/>
    </source>
</evidence>
<feature type="domain" description="GEVED" evidence="5">
    <location>
        <begin position="733"/>
        <end position="817"/>
    </location>
</feature>
<feature type="chain" id="PRO_5045604764" evidence="2">
    <location>
        <begin position="25"/>
        <end position="1220"/>
    </location>
</feature>
<evidence type="ECO:0000259" key="4">
    <source>
        <dbReference type="Pfam" id="PF18651"/>
    </source>
</evidence>
<dbReference type="EMBL" id="JAKUMG010000024">
    <property type="protein sequence ID" value="MDI4671510.1"/>
    <property type="molecule type" value="Genomic_DNA"/>
</dbReference>
<evidence type="ECO:0000256" key="1">
    <source>
        <dbReference type="SAM" id="MobiDB-lite"/>
    </source>
</evidence>
<reference evidence="6 7" key="1">
    <citation type="submission" date="2022-02" db="EMBL/GenBank/DDBJ databases">
        <title>Genome analysis of Beneficial Microorganisms for Coral consortium from Pocillopora damicornis.</title>
        <authorList>
            <person name="Rosado P.M."/>
            <person name="Cardoso P.M."/>
            <person name="Rosado J.G."/>
            <person name="Schultz J."/>
            <person name="Rocha U."/>
            <person name="Costa T.K."/>
            <person name="Peixoto R.S."/>
        </authorList>
    </citation>
    <scope>NUCLEOTIDE SEQUENCE [LARGE SCALE GENOMIC DNA]</scope>
    <source>
        <strain evidence="6 7">BMC5</strain>
    </source>
</reference>
<dbReference type="Proteomes" id="UP001156974">
    <property type="component" value="Unassembled WGS sequence"/>
</dbReference>
<gene>
    <name evidence="6" type="ORF">MKZ47_20835</name>
</gene>
<dbReference type="InterPro" id="IPR049804">
    <property type="entry name" value="Choice_anch_L"/>
</dbReference>
<dbReference type="Pfam" id="PF01345">
    <property type="entry name" value="DUF11"/>
    <property type="match status" value="1"/>
</dbReference>
<feature type="domain" description="Surface adhesin CshA non-repetitive" evidence="4">
    <location>
        <begin position="449"/>
        <end position="626"/>
    </location>
</feature>